<evidence type="ECO:0000313" key="3">
    <source>
        <dbReference type="EMBL" id="GAA1915439.1"/>
    </source>
</evidence>
<keyword evidence="2" id="KW-0812">Transmembrane</keyword>
<proteinExistence type="predicted"/>
<keyword evidence="2" id="KW-1133">Transmembrane helix</keyword>
<evidence type="ECO:0000256" key="1">
    <source>
        <dbReference type="SAM" id="Coils"/>
    </source>
</evidence>
<dbReference type="EMBL" id="BAAAOF010000002">
    <property type="protein sequence ID" value="GAA1915439.1"/>
    <property type="molecule type" value="Genomic_DNA"/>
</dbReference>
<evidence type="ECO:0000313" key="4">
    <source>
        <dbReference type="Proteomes" id="UP001501343"/>
    </source>
</evidence>
<organism evidence="3 4">
    <name type="scientific">Microbacterium aoyamense</name>
    <dbReference type="NCBI Taxonomy" id="344166"/>
    <lineage>
        <taxon>Bacteria</taxon>
        <taxon>Bacillati</taxon>
        <taxon>Actinomycetota</taxon>
        <taxon>Actinomycetes</taxon>
        <taxon>Micrococcales</taxon>
        <taxon>Microbacteriaceae</taxon>
        <taxon>Microbacterium</taxon>
    </lineage>
</organism>
<accession>A0ABP5AJ31</accession>
<keyword evidence="1" id="KW-0175">Coiled coil</keyword>
<name>A0ABP5AJ31_9MICO</name>
<gene>
    <name evidence="3" type="ORF">GCM10009775_04900</name>
</gene>
<dbReference type="Proteomes" id="UP001501343">
    <property type="component" value="Unassembled WGS sequence"/>
</dbReference>
<comment type="caution">
    <text evidence="3">The sequence shown here is derived from an EMBL/GenBank/DDBJ whole genome shotgun (WGS) entry which is preliminary data.</text>
</comment>
<keyword evidence="2" id="KW-0472">Membrane</keyword>
<feature type="coiled-coil region" evidence="1">
    <location>
        <begin position="118"/>
        <end position="173"/>
    </location>
</feature>
<keyword evidence="4" id="KW-1185">Reference proteome</keyword>
<feature type="transmembrane region" description="Helical" evidence="2">
    <location>
        <begin position="74"/>
        <end position="94"/>
    </location>
</feature>
<sequence>MTWPCALEVEQLPSPHRIILHAASDIYARASGAAADMLAPMGTEIKDVQTTKPTVDEVRPPRWPKWLTEPMTKYIAVGVVALVIGIGLTSLVFAPRLMSANEYADGIEQELERAETGLSAAQSGRDAAEERYEQLEEEMRGAGDELAEREAALEAAEATLAEDKAEVESRESAVFDRESAADWWILQVRECLARSGADRVATVTEGNLIGRDITCYTT</sequence>
<protein>
    <submittedName>
        <fullName evidence="3">Uncharacterized protein</fullName>
    </submittedName>
</protein>
<reference evidence="4" key="1">
    <citation type="journal article" date="2019" name="Int. J. Syst. Evol. Microbiol.">
        <title>The Global Catalogue of Microorganisms (GCM) 10K type strain sequencing project: providing services to taxonomists for standard genome sequencing and annotation.</title>
        <authorList>
            <consortium name="The Broad Institute Genomics Platform"/>
            <consortium name="The Broad Institute Genome Sequencing Center for Infectious Disease"/>
            <person name="Wu L."/>
            <person name="Ma J."/>
        </authorList>
    </citation>
    <scope>NUCLEOTIDE SEQUENCE [LARGE SCALE GENOMIC DNA]</scope>
    <source>
        <strain evidence="4">JCM 14900</strain>
    </source>
</reference>
<evidence type="ECO:0000256" key="2">
    <source>
        <dbReference type="SAM" id="Phobius"/>
    </source>
</evidence>